<feature type="region of interest" description="Disordered" evidence="1">
    <location>
        <begin position="130"/>
        <end position="157"/>
    </location>
</feature>
<evidence type="ECO:0000313" key="4">
    <source>
        <dbReference type="Proteomes" id="UP001063166"/>
    </source>
</evidence>
<proteinExistence type="predicted"/>
<feature type="transmembrane region" description="Helical" evidence="2">
    <location>
        <begin position="30"/>
        <end position="52"/>
    </location>
</feature>
<keyword evidence="4" id="KW-1185">Reference proteome</keyword>
<feature type="compositionally biased region" description="Low complexity" evidence="1">
    <location>
        <begin position="234"/>
        <end position="254"/>
    </location>
</feature>
<organism evidence="3 4">
    <name type="scientific">Lyophyllum shimeji</name>
    <name type="common">Hon-shimeji</name>
    <name type="synonym">Tricholoma shimeji</name>
    <dbReference type="NCBI Taxonomy" id="47721"/>
    <lineage>
        <taxon>Eukaryota</taxon>
        <taxon>Fungi</taxon>
        <taxon>Dikarya</taxon>
        <taxon>Basidiomycota</taxon>
        <taxon>Agaricomycotina</taxon>
        <taxon>Agaricomycetes</taxon>
        <taxon>Agaricomycetidae</taxon>
        <taxon>Agaricales</taxon>
        <taxon>Tricholomatineae</taxon>
        <taxon>Lyophyllaceae</taxon>
        <taxon>Lyophyllum</taxon>
    </lineage>
</organism>
<keyword evidence="2" id="KW-0472">Membrane</keyword>
<evidence type="ECO:0000256" key="2">
    <source>
        <dbReference type="SAM" id="Phobius"/>
    </source>
</evidence>
<name>A0A9P3UPB7_LYOSH</name>
<dbReference type="Proteomes" id="UP001063166">
    <property type="component" value="Unassembled WGS sequence"/>
</dbReference>
<comment type="caution">
    <text evidence="3">The sequence shown here is derived from an EMBL/GenBank/DDBJ whole genome shotgun (WGS) entry which is preliminary data.</text>
</comment>
<feature type="compositionally biased region" description="Basic and acidic residues" evidence="1">
    <location>
        <begin position="137"/>
        <end position="152"/>
    </location>
</feature>
<gene>
    <name evidence="3" type="ORF">LshimejAT787_0500060</name>
</gene>
<evidence type="ECO:0000256" key="1">
    <source>
        <dbReference type="SAM" id="MobiDB-lite"/>
    </source>
</evidence>
<reference evidence="3" key="1">
    <citation type="submission" date="2022-07" db="EMBL/GenBank/DDBJ databases">
        <title>The genome of Lyophyllum shimeji provides insight into the initial evolution of ectomycorrhizal fungal genome.</title>
        <authorList>
            <person name="Kobayashi Y."/>
            <person name="Shibata T."/>
            <person name="Hirakawa H."/>
            <person name="Shigenobu S."/>
            <person name="Nishiyama T."/>
            <person name="Yamada A."/>
            <person name="Hasebe M."/>
            <person name="Kawaguchi M."/>
        </authorList>
    </citation>
    <scope>NUCLEOTIDE SEQUENCE</scope>
    <source>
        <strain evidence="3">AT787</strain>
    </source>
</reference>
<dbReference type="EMBL" id="BRPK01000005">
    <property type="protein sequence ID" value="GLB38141.1"/>
    <property type="molecule type" value="Genomic_DNA"/>
</dbReference>
<sequence>MLLKPKNGKQKADPRSQSKVVERLQMYVGHGYICASHALLFTAALPLTFSALRRALASAFSSGPPSSIKVPLRASKRKPALSEPGSDIEILDGPVSPSPTKKKRALPSRGTPFLQVPEHKATVASHLKQLGGPAAGTRDDSASAAASKEKSETPPADAAVRPTTLVNALPDDDSETTFQTSPHKLFLLFWPCACIYLTMKKKAVSLLGPHLAIFIDTEARKPNDAASDVEEGSEAASADESSDAHSQAAANASAPGEDAH</sequence>
<keyword evidence="2" id="KW-0812">Transmembrane</keyword>
<protein>
    <submittedName>
        <fullName evidence="3">Uncharacterized protein</fullName>
    </submittedName>
</protein>
<evidence type="ECO:0000313" key="3">
    <source>
        <dbReference type="EMBL" id="GLB38141.1"/>
    </source>
</evidence>
<accession>A0A9P3UPB7</accession>
<feature type="region of interest" description="Disordered" evidence="1">
    <location>
        <begin position="60"/>
        <end position="113"/>
    </location>
</feature>
<dbReference type="AlphaFoldDB" id="A0A9P3UPB7"/>
<keyword evidence="2" id="KW-1133">Transmembrane helix</keyword>
<feature type="region of interest" description="Disordered" evidence="1">
    <location>
        <begin position="221"/>
        <end position="260"/>
    </location>
</feature>